<feature type="region of interest" description="Disordered" evidence="1">
    <location>
        <begin position="1"/>
        <end position="28"/>
    </location>
</feature>
<evidence type="ECO:0000313" key="2">
    <source>
        <dbReference type="EMBL" id="PIC28173.1"/>
    </source>
</evidence>
<dbReference type="Proteomes" id="UP000230233">
    <property type="component" value="Chromosome V"/>
</dbReference>
<gene>
    <name evidence="2" type="primary">Cnig_chr_V.g20177</name>
    <name evidence="2" type="ORF">B9Z55_020177</name>
</gene>
<evidence type="ECO:0000256" key="1">
    <source>
        <dbReference type="SAM" id="MobiDB-lite"/>
    </source>
</evidence>
<name>A0A2G5TLQ0_9PELO</name>
<dbReference type="OrthoDB" id="10578674at2759"/>
<dbReference type="AlphaFoldDB" id="A0A2G5TLQ0"/>
<comment type="caution">
    <text evidence="2">The sequence shown here is derived from an EMBL/GenBank/DDBJ whole genome shotgun (WGS) entry which is preliminary data.</text>
</comment>
<organism evidence="2 3">
    <name type="scientific">Caenorhabditis nigoni</name>
    <dbReference type="NCBI Taxonomy" id="1611254"/>
    <lineage>
        <taxon>Eukaryota</taxon>
        <taxon>Metazoa</taxon>
        <taxon>Ecdysozoa</taxon>
        <taxon>Nematoda</taxon>
        <taxon>Chromadorea</taxon>
        <taxon>Rhabditida</taxon>
        <taxon>Rhabditina</taxon>
        <taxon>Rhabditomorpha</taxon>
        <taxon>Rhabditoidea</taxon>
        <taxon>Rhabditidae</taxon>
        <taxon>Peloderinae</taxon>
        <taxon>Caenorhabditis</taxon>
    </lineage>
</organism>
<accession>A0A2G5TLQ0</accession>
<sequence length="101" mass="10997">MDDWRADGLGCGNEISNGNKKSAKSKSNEVNQCAGKILGGFDQLPMTGTMPRSMWRAQNVGDNLDWSGSGLDRKLMRTTGIRIARVRTTTKMVIGHQLVTG</sequence>
<keyword evidence="3" id="KW-1185">Reference proteome</keyword>
<proteinExistence type="predicted"/>
<evidence type="ECO:0000313" key="3">
    <source>
        <dbReference type="Proteomes" id="UP000230233"/>
    </source>
</evidence>
<dbReference type="EMBL" id="PDUG01000005">
    <property type="protein sequence ID" value="PIC28173.1"/>
    <property type="molecule type" value="Genomic_DNA"/>
</dbReference>
<reference evidence="3" key="1">
    <citation type="submission" date="2017-10" db="EMBL/GenBank/DDBJ databases">
        <title>Rapid genome shrinkage in a self-fertile nematode reveals novel sperm competition proteins.</title>
        <authorList>
            <person name="Yin D."/>
            <person name="Schwarz E.M."/>
            <person name="Thomas C.G."/>
            <person name="Felde R.L."/>
            <person name="Korf I.F."/>
            <person name="Cutter A.D."/>
            <person name="Schartner C.M."/>
            <person name="Ralston E.J."/>
            <person name="Meyer B.J."/>
            <person name="Haag E.S."/>
        </authorList>
    </citation>
    <scope>NUCLEOTIDE SEQUENCE [LARGE SCALE GENOMIC DNA]</scope>
    <source>
        <strain evidence="3">JU1422</strain>
    </source>
</reference>
<protein>
    <submittedName>
        <fullName evidence="2">Uncharacterized protein</fullName>
    </submittedName>
</protein>